<dbReference type="CDD" id="cd02440">
    <property type="entry name" value="AdoMet_MTases"/>
    <property type="match status" value="1"/>
</dbReference>
<dbReference type="Gene3D" id="3.40.50.150">
    <property type="entry name" value="Vaccinia Virus protein VP39"/>
    <property type="match status" value="1"/>
</dbReference>
<dbReference type="SUPFAM" id="SSF53335">
    <property type="entry name" value="S-adenosyl-L-methionine-dependent methyltransferases"/>
    <property type="match status" value="1"/>
</dbReference>
<dbReference type="Pfam" id="PF10672">
    <property type="entry name" value="Methyltrans_SAM"/>
    <property type="match status" value="1"/>
</dbReference>
<dbReference type="InterPro" id="IPR029063">
    <property type="entry name" value="SAM-dependent_MTases_sf"/>
</dbReference>
<gene>
    <name evidence="6" type="ORF">DO021_07525</name>
    <name evidence="5" type="ORF">EYB58_02905</name>
</gene>
<dbReference type="InterPro" id="IPR019614">
    <property type="entry name" value="SAM-dep_methyl-trfase"/>
</dbReference>
<reference evidence="5 8" key="2">
    <citation type="submission" date="2019-02" db="EMBL/GenBank/DDBJ databases">
        <title>Complete genome sequence of Desulfobacter hydrogenophilus AcRS1.</title>
        <authorList>
            <person name="Marietou A."/>
            <person name="Lund M.B."/>
            <person name="Marshall I.P.G."/>
            <person name="Schreiber L."/>
            <person name="Jorgensen B."/>
        </authorList>
    </citation>
    <scope>NUCLEOTIDE SEQUENCE [LARGE SCALE GENOMIC DNA]</scope>
    <source>
        <strain evidence="5 8">AcRS1</strain>
    </source>
</reference>
<evidence type="ECO:0000259" key="4">
    <source>
        <dbReference type="Pfam" id="PF10672"/>
    </source>
</evidence>
<evidence type="ECO:0000256" key="2">
    <source>
        <dbReference type="ARBA" id="ARBA00022679"/>
    </source>
</evidence>
<dbReference type="Proteomes" id="UP000293902">
    <property type="component" value="Chromosome"/>
</dbReference>
<dbReference type="RefSeq" id="WP_111955284.1">
    <property type="nucleotide sequence ID" value="NZ_CP036313.1"/>
</dbReference>
<reference evidence="6 7" key="1">
    <citation type="submission" date="2018-06" db="EMBL/GenBank/DDBJ databases">
        <title>Complete Genome Sequence of Desulfobacter hydrogenophilus (DSM3380).</title>
        <authorList>
            <person name="Marietou A."/>
            <person name="Schreiber L."/>
            <person name="Marshall I."/>
            <person name="Jorgensen B."/>
        </authorList>
    </citation>
    <scope>NUCLEOTIDE SEQUENCE [LARGE SCALE GENOMIC DNA]</scope>
    <source>
        <strain evidence="6 7">DSM 3380</strain>
    </source>
</reference>
<dbReference type="PANTHER" id="PTHR43042">
    <property type="entry name" value="SAM-DEPENDENT METHYLTRANSFERASE"/>
    <property type="match status" value="1"/>
</dbReference>
<protein>
    <submittedName>
        <fullName evidence="6">SAM-dependent methyltransferase</fullName>
    </submittedName>
</protein>
<keyword evidence="1 6" id="KW-0489">Methyltransferase</keyword>
<evidence type="ECO:0000313" key="5">
    <source>
        <dbReference type="EMBL" id="QBH11964.1"/>
    </source>
</evidence>
<dbReference type="Gene3D" id="3.30.750.80">
    <property type="entry name" value="RNA methyltransferase domain (HRMD) like"/>
    <property type="match status" value="1"/>
</dbReference>
<keyword evidence="3" id="KW-0949">S-adenosyl-L-methionine</keyword>
<dbReference type="PANTHER" id="PTHR43042:SF3">
    <property type="entry name" value="RIBOSOMAL RNA LARGE SUBUNIT METHYLTRANSFERASE YWBD-RELATED"/>
    <property type="match status" value="1"/>
</dbReference>
<dbReference type="GO" id="GO:0008168">
    <property type="term" value="F:methyltransferase activity"/>
    <property type="evidence" value="ECO:0007669"/>
    <property type="project" value="UniProtKB-KW"/>
</dbReference>
<dbReference type="Proteomes" id="UP000248798">
    <property type="component" value="Unassembled WGS sequence"/>
</dbReference>
<keyword evidence="8" id="KW-1185">Reference proteome</keyword>
<evidence type="ECO:0000256" key="3">
    <source>
        <dbReference type="ARBA" id="ARBA00022691"/>
    </source>
</evidence>
<keyword evidence="2 6" id="KW-0808">Transferase</keyword>
<evidence type="ECO:0000256" key="1">
    <source>
        <dbReference type="ARBA" id="ARBA00022603"/>
    </source>
</evidence>
<name>A0A328FI98_9BACT</name>
<evidence type="ECO:0000313" key="6">
    <source>
        <dbReference type="EMBL" id="RAM02675.1"/>
    </source>
</evidence>
<proteinExistence type="predicted"/>
<evidence type="ECO:0000313" key="8">
    <source>
        <dbReference type="Proteomes" id="UP000293902"/>
    </source>
</evidence>
<evidence type="ECO:0000313" key="7">
    <source>
        <dbReference type="Proteomes" id="UP000248798"/>
    </source>
</evidence>
<feature type="domain" description="S-adenosylmethionine-dependent methyltransferase" evidence="4">
    <location>
        <begin position="114"/>
        <end position="277"/>
    </location>
</feature>
<dbReference type="EMBL" id="CP036313">
    <property type="protein sequence ID" value="QBH11964.1"/>
    <property type="molecule type" value="Genomic_DNA"/>
</dbReference>
<sequence>METNKKDQAQSQMLANRVKKRFKHLYKRFTKQNLQVFRLYDWDIPEIRAVVDWYAGHLVVGEYARKQSKPEWLPLMGQAVALALDVPQENLHLKIRKAGIKDGARYQRINTKNKKIPMWERDLQFLVNPSDYVDTGLFSDHRNTRMMVRQMVQGKDFLNLYCYTGAFTCYAAKGGAVSTLSVDRSETAIAWVKENMALNKLSAPCHTQVRMDTFDFLKKAVRLKHRYDLAVVDPPSYSTTRMDNKHFDIAGDYPFLLNQVFKLMRPGSTVFFSTNHQNFSLAENKLDADDIQEITRETIPEDYVSPQKKIHRCWRIHIDGETPVRT</sequence>
<dbReference type="AlphaFoldDB" id="A0A328FI98"/>
<accession>A0A328FI98</accession>
<dbReference type="GO" id="GO:0032259">
    <property type="term" value="P:methylation"/>
    <property type="evidence" value="ECO:0007669"/>
    <property type="project" value="UniProtKB-KW"/>
</dbReference>
<dbReference type="OrthoDB" id="9805492at2"/>
<organism evidence="6 7">
    <name type="scientific">Desulfobacter hydrogenophilus</name>
    <dbReference type="NCBI Taxonomy" id="2291"/>
    <lineage>
        <taxon>Bacteria</taxon>
        <taxon>Pseudomonadati</taxon>
        <taxon>Thermodesulfobacteriota</taxon>
        <taxon>Desulfobacteria</taxon>
        <taxon>Desulfobacterales</taxon>
        <taxon>Desulfobacteraceae</taxon>
        <taxon>Desulfobacter</taxon>
    </lineage>
</organism>
<dbReference type="EMBL" id="QLNI01000012">
    <property type="protein sequence ID" value="RAM02675.1"/>
    <property type="molecule type" value="Genomic_DNA"/>
</dbReference>